<evidence type="ECO:0000259" key="13">
    <source>
        <dbReference type="PROSITE" id="PS51103"/>
    </source>
</evidence>
<evidence type="ECO:0000256" key="3">
    <source>
        <dbReference type="ARBA" id="ARBA00022475"/>
    </source>
</evidence>
<accession>A0A366XY30</accession>
<dbReference type="PROSITE" id="PS51103">
    <property type="entry name" value="PTS_EIIC_TYPE_1"/>
    <property type="match status" value="1"/>
</dbReference>
<dbReference type="RefSeq" id="WP_113805343.1">
    <property type="nucleotide sequence ID" value="NZ_QOCW01000006.1"/>
</dbReference>
<keyword evidence="7 11" id="KW-0812">Transmembrane</keyword>
<feature type="transmembrane region" description="Helical" evidence="11">
    <location>
        <begin position="302"/>
        <end position="328"/>
    </location>
</feature>
<dbReference type="InterPro" id="IPR001127">
    <property type="entry name" value="PTS_EIIA_1_perm"/>
</dbReference>
<proteinExistence type="predicted"/>
<dbReference type="GO" id="GO:0009401">
    <property type="term" value="P:phosphoenolpyruvate-dependent sugar phosphotransferase system"/>
    <property type="evidence" value="ECO:0007669"/>
    <property type="project" value="UniProtKB-KW"/>
</dbReference>
<feature type="transmembrane region" description="Helical" evidence="11">
    <location>
        <begin position="30"/>
        <end position="50"/>
    </location>
</feature>
<keyword evidence="15" id="KW-1185">Reference proteome</keyword>
<evidence type="ECO:0000256" key="10">
    <source>
        <dbReference type="ARBA" id="ARBA00023136"/>
    </source>
</evidence>
<evidence type="ECO:0000313" key="14">
    <source>
        <dbReference type="EMBL" id="RBW70055.1"/>
    </source>
</evidence>
<dbReference type="AlphaFoldDB" id="A0A366XY30"/>
<feature type="transmembrane region" description="Helical" evidence="11">
    <location>
        <begin position="340"/>
        <end position="363"/>
    </location>
</feature>
<evidence type="ECO:0000259" key="12">
    <source>
        <dbReference type="PROSITE" id="PS51093"/>
    </source>
</evidence>
<dbReference type="GO" id="GO:0005886">
    <property type="term" value="C:plasma membrane"/>
    <property type="evidence" value="ECO:0007669"/>
    <property type="project" value="UniProtKB-SubCell"/>
</dbReference>
<keyword evidence="3" id="KW-1003">Cell membrane</keyword>
<keyword evidence="2" id="KW-0813">Transport</keyword>
<evidence type="ECO:0000256" key="7">
    <source>
        <dbReference type="ARBA" id="ARBA00022692"/>
    </source>
</evidence>
<protein>
    <submittedName>
        <fullName evidence="14">PTS beta-glucoside transporter subunit EIIBCA</fullName>
    </submittedName>
</protein>
<evidence type="ECO:0000313" key="15">
    <source>
        <dbReference type="Proteomes" id="UP000253314"/>
    </source>
</evidence>
<gene>
    <name evidence="14" type="ORF">DS031_07615</name>
</gene>
<dbReference type="PANTHER" id="PTHR30175:SF1">
    <property type="entry name" value="PTS SYSTEM ARBUTIN-, CELLOBIOSE-, AND SALICIN-SPECIFIC EIIBC COMPONENT-RELATED"/>
    <property type="match status" value="1"/>
</dbReference>
<keyword evidence="9 11" id="KW-1133">Transmembrane helix</keyword>
<name>A0A366XY30_9BACI</name>
<feature type="transmembrane region" description="Helical" evidence="11">
    <location>
        <begin position="275"/>
        <end position="295"/>
    </location>
</feature>
<evidence type="ECO:0000256" key="2">
    <source>
        <dbReference type="ARBA" id="ARBA00022448"/>
    </source>
</evidence>
<feature type="transmembrane region" description="Helical" evidence="11">
    <location>
        <begin position="62"/>
        <end position="83"/>
    </location>
</feature>
<dbReference type="InterPro" id="IPR003352">
    <property type="entry name" value="PTS_EIIC"/>
</dbReference>
<keyword evidence="5" id="KW-0808">Transferase</keyword>
<dbReference type="NCBIfam" id="TIGR00830">
    <property type="entry name" value="PTBA"/>
    <property type="match status" value="1"/>
</dbReference>
<keyword evidence="6" id="KW-0598">Phosphotransferase system</keyword>
<feature type="transmembrane region" description="Helical" evidence="11">
    <location>
        <begin position="128"/>
        <end position="148"/>
    </location>
</feature>
<evidence type="ECO:0000256" key="5">
    <source>
        <dbReference type="ARBA" id="ARBA00022679"/>
    </source>
</evidence>
<keyword evidence="4" id="KW-0762">Sugar transport</keyword>
<dbReference type="Pfam" id="PF00358">
    <property type="entry name" value="PTS_EIIA_1"/>
    <property type="match status" value="1"/>
</dbReference>
<dbReference type="GO" id="GO:0008982">
    <property type="term" value="F:protein-N(PI)-phosphohistidine-sugar phosphotransferase activity"/>
    <property type="evidence" value="ECO:0007669"/>
    <property type="project" value="InterPro"/>
</dbReference>
<dbReference type="Pfam" id="PF02378">
    <property type="entry name" value="PTS_EIIC"/>
    <property type="match status" value="1"/>
</dbReference>
<organism evidence="14 15">
    <name type="scientific">Bacillus taeanensis</name>
    <dbReference type="NCBI Taxonomy" id="273032"/>
    <lineage>
        <taxon>Bacteria</taxon>
        <taxon>Bacillati</taxon>
        <taxon>Bacillota</taxon>
        <taxon>Bacilli</taxon>
        <taxon>Bacillales</taxon>
        <taxon>Bacillaceae</taxon>
        <taxon>Bacillus</taxon>
    </lineage>
</organism>
<evidence type="ECO:0000256" key="9">
    <source>
        <dbReference type="ARBA" id="ARBA00022989"/>
    </source>
</evidence>
<evidence type="ECO:0000256" key="6">
    <source>
        <dbReference type="ARBA" id="ARBA00022683"/>
    </source>
</evidence>
<dbReference type="GO" id="GO:0016301">
    <property type="term" value="F:kinase activity"/>
    <property type="evidence" value="ECO:0007669"/>
    <property type="project" value="UniProtKB-KW"/>
</dbReference>
<feature type="domain" description="PTS EIIA type-1" evidence="12">
    <location>
        <begin position="405"/>
        <end position="509"/>
    </location>
</feature>
<dbReference type="InterPro" id="IPR050558">
    <property type="entry name" value="PTS_Sugar-Specific_Components"/>
</dbReference>
<feature type="transmembrane region" description="Helical" evidence="11">
    <location>
        <begin position="243"/>
        <end position="263"/>
    </location>
</feature>
<dbReference type="PANTHER" id="PTHR30175">
    <property type="entry name" value="PHOSPHOTRANSFERASE SYSTEM TRANSPORT PROTEIN"/>
    <property type="match status" value="1"/>
</dbReference>
<feature type="domain" description="PTS EIIC type-1" evidence="13">
    <location>
        <begin position="24"/>
        <end position="377"/>
    </location>
</feature>
<evidence type="ECO:0000256" key="1">
    <source>
        <dbReference type="ARBA" id="ARBA00004651"/>
    </source>
</evidence>
<keyword evidence="8" id="KW-0418">Kinase</keyword>
<evidence type="ECO:0000256" key="11">
    <source>
        <dbReference type="SAM" id="Phobius"/>
    </source>
</evidence>
<reference evidence="14 15" key="1">
    <citation type="submission" date="2018-07" db="EMBL/GenBank/DDBJ databases">
        <title>Lottiidibacillus patelloidae gen. nov., sp. nov., isolated from the intestinal tract of a marine limpet and the reclassification of B. taeanensis BH030017T, B. algicola KMM 3737T and B. hwajinpoensis SW-72T as genus Lottiidibacillus.</title>
        <authorList>
            <person name="Liu R."/>
            <person name="Huang Z."/>
        </authorList>
    </citation>
    <scope>NUCLEOTIDE SEQUENCE [LARGE SCALE GENOMIC DNA]</scope>
    <source>
        <strain evidence="14 15">BH030017</strain>
    </source>
</reference>
<dbReference type="Proteomes" id="UP000253314">
    <property type="component" value="Unassembled WGS sequence"/>
</dbReference>
<dbReference type="InterPro" id="IPR013013">
    <property type="entry name" value="PTS_EIIC_1"/>
</dbReference>
<evidence type="ECO:0000256" key="4">
    <source>
        <dbReference type="ARBA" id="ARBA00022597"/>
    </source>
</evidence>
<sequence length="535" mass="56497">MQSNDTTIENNTQQEETIVNKILEAISGSFVPILGVLAGSGLISALLSILKTLGWISPESGTYAILSSAGHAVFYFFPVFLGITMANKLGANGYVGGAIGAALLEPNYTGLIASQAQDVSFLGIPVMLATYSSTVFPILIAASIYALLNKFLQKVIYQELQMFVNPMISLLVVVPLTILIFGPFGTYVGEGLSFVIQFLSDKSGLITGAVMGASWSFLTILGLHWAVIPIFLANLAATGLDPISAMVAAAPFAQIGMGLGVFFKTQDKKLKTLAGSGLLPSALAGTTEIITYGFLVRYKRTMIIVGVAGAIGGAINGLLGVSGMAFALPSFLSIPVFTPVGLYLIGVLTSLVLAMVLTLVFGYESKRNKALAEKTSKEFGIGKVKNELILSPLTGNVVPLNEISDPLFSTETVGKGIAIDPTDGEIISPVDGVITTLFPSKHAIGITSDDGAEILIYVGINTINLNGEFFTPHVKQWDRVNKGDLLIQFDIDAIKAAGYDIKTPVVITNTEEYVDVKPIKDGCVQANDGLIQLNA</sequence>
<dbReference type="Gene3D" id="2.70.70.10">
    <property type="entry name" value="Glucose Permease (Domain IIA)"/>
    <property type="match status" value="1"/>
</dbReference>
<dbReference type="PROSITE" id="PS51093">
    <property type="entry name" value="PTS_EIIA_TYPE_1"/>
    <property type="match status" value="1"/>
</dbReference>
<evidence type="ECO:0000256" key="8">
    <source>
        <dbReference type="ARBA" id="ARBA00022777"/>
    </source>
</evidence>
<dbReference type="InterPro" id="IPR011055">
    <property type="entry name" value="Dup_hybrid_motif"/>
</dbReference>
<comment type="caution">
    <text evidence="14">The sequence shown here is derived from an EMBL/GenBank/DDBJ whole genome shotgun (WGS) entry which is preliminary data.</text>
</comment>
<dbReference type="SUPFAM" id="SSF51261">
    <property type="entry name" value="Duplicated hybrid motif"/>
    <property type="match status" value="1"/>
</dbReference>
<dbReference type="FunFam" id="2.70.70.10:FF:000001">
    <property type="entry name" value="PTS system glucose-specific IIA component"/>
    <property type="match status" value="1"/>
</dbReference>
<feature type="transmembrane region" description="Helical" evidence="11">
    <location>
        <begin position="160"/>
        <end position="184"/>
    </location>
</feature>
<keyword evidence="10 11" id="KW-0472">Membrane</keyword>
<dbReference type="OrthoDB" id="9769191at2"/>
<dbReference type="EMBL" id="QOCW01000006">
    <property type="protein sequence ID" value="RBW70055.1"/>
    <property type="molecule type" value="Genomic_DNA"/>
</dbReference>
<feature type="transmembrane region" description="Helical" evidence="11">
    <location>
        <begin position="204"/>
        <end position="231"/>
    </location>
</feature>
<comment type="subcellular location">
    <subcellularLocation>
        <location evidence="1">Cell membrane</location>
        <topology evidence="1">Multi-pass membrane protein</topology>
    </subcellularLocation>
</comment>